<evidence type="ECO:0000313" key="2">
    <source>
        <dbReference type="Proteomes" id="UP000314294"/>
    </source>
</evidence>
<sequence length="101" mass="10957">MSGPPAKIVCQVSGVARLPTGWLMKGFMGESGLGDPLELRELLELWLEMLDRGLATQFAAVPGRALPSWLQMLERGLASGAAWRIAPSSSWLTTGPYRESE</sequence>
<comment type="caution">
    <text evidence="1">The sequence shown here is derived from an EMBL/GenBank/DDBJ whole genome shotgun (WGS) entry which is preliminary data.</text>
</comment>
<dbReference type="EMBL" id="SRLO01000191">
    <property type="protein sequence ID" value="TNN68373.1"/>
    <property type="molecule type" value="Genomic_DNA"/>
</dbReference>
<evidence type="ECO:0000313" key="1">
    <source>
        <dbReference type="EMBL" id="TNN68373.1"/>
    </source>
</evidence>
<protein>
    <submittedName>
        <fullName evidence="1">Uncharacterized protein</fullName>
    </submittedName>
</protein>
<keyword evidence="2" id="KW-1185">Reference proteome</keyword>
<reference evidence="1 2" key="1">
    <citation type="submission" date="2019-03" db="EMBL/GenBank/DDBJ databases">
        <title>First draft genome of Liparis tanakae, snailfish: a comprehensive survey of snailfish specific genes.</title>
        <authorList>
            <person name="Kim W."/>
            <person name="Song I."/>
            <person name="Jeong J.-H."/>
            <person name="Kim D."/>
            <person name="Kim S."/>
            <person name="Ryu S."/>
            <person name="Song J.Y."/>
            <person name="Lee S.K."/>
        </authorList>
    </citation>
    <scope>NUCLEOTIDE SEQUENCE [LARGE SCALE GENOMIC DNA]</scope>
    <source>
        <tissue evidence="1">Muscle</tissue>
    </source>
</reference>
<gene>
    <name evidence="1" type="ORF">EYF80_021426</name>
</gene>
<dbReference type="AlphaFoldDB" id="A0A4Z2HTU7"/>
<name>A0A4Z2HTU7_9TELE</name>
<proteinExistence type="predicted"/>
<dbReference type="Proteomes" id="UP000314294">
    <property type="component" value="Unassembled WGS sequence"/>
</dbReference>
<accession>A0A4Z2HTU7</accession>
<organism evidence="1 2">
    <name type="scientific">Liparis tanakae</name>
    <name type="common">Tanaka's snailfish</name>
    <dbReference type="NCBI Taxonomy" id="230148"/>
    <lineage>
        <taxon>Eukaryota</taxon>
        <taxon>Metazoa</taxon>
        <taxon>Chordata</taxon>
        <taxon>Craniata</taxon>
        <taxon>Vertebrata</taxon>
        <taxon>Euteleostomi</taxon>
        <taxon>Actinopterygii</taxon>
        <taxon>Neopterygii</taxon>
        <taxon>Teleostei</taxon>
        <taxon>Neoteleostei</taxon>
        <taxon>Acanthomorphata</taxon>
        <taxon>Eupercaria</taxon>
        <taxon>Perciformes</taxon>
        <taxon>Cottioidei</taxon>
        <taxon>Cottales</taxon>
        <taxon>Liparidae</taxon>
        <taxon>Liparis</taxon>
    </lineage>
</organism>